<accession>A0A160KQQ3</accession>
<dbReference type="PANTHER" id="PTHR21340">
    <property type="entry name" value="DIADENOSINE 5,5-P1,P4-TETRAPHOSPHATE PYROPHOSPHOHYDROLASE MUTT"/>
    <property type="match status" value="1"/>
</dbReference>
<protein>
    <submittedName>
        <fullName evidence="3">NTP pyrophosphohydrolase</fullName>
    </submittedName>
</protein>
<organism evidence="3 4">
    <name type="scientific">Rathayibacter tritici</name>
    <dbReference type="NCBI Taxonomy" id="33888"/>
    <lineage>
        <taxon>Bacteria</taxon>
        <taxon>Bacillati</taxon>
        <taxon>Actinomycetota</taxon>
        <taxon>Actinomycetes</taxon>
        <taxon>Micrococcales</taxon>
        <taxon>Microbacteriaceae</taxon>
        <taxon>Rathayibacter</taxon>
    </lineage>
</organism>
<proteinExistence type="predicted"/>
<evidence type="ECO:0000313" key="3">
    <source>
        <dbReference type="EMBL" id="AND15554.1"/>
    </source>
</evidence>
<evidence type="ECO:0000313" key="4">
    <source>
        <dbReference type="Proteomes" id="UP000077071"/>
    </source>
</evidence>
<dbReference type="CDD" id="cd04690">
    <property type="entry name" value="NUDIX_Hydrolase"/>
    <property type="match status" value="1"/>
</dbReference>
<keyword evidence="1 3" id="KW-0378">Hydrolase</keyword>
<dbReference type="RefSeq" id="WP_068250997.1">
    <property type="nucleotide sequence ID" value="NZ_CP015515.1"/>
</dbReference>
<dbReference type="SUPFAM" id="SSF55811">
    <property type="entry name" value="Nudix"/>
    <property type="match status" value="1"/>
</dbReference>
<evidence type="ECO:0000259" key="2">
    <source>
        <dbReference type="PROSITE" id="PS51462"/>
    </source>
</evidence>
<dbReference type="GO" id="GO:0006754">
    <property type="term" value="P:ATP biosynthetic process"/>
    <property type="evidence" value="ECO:0007669"/>
    <property type="project" value="TreeGrafter"/>
</dbReference>
<dbReference type="GO" id="GO:0004081">
    <property type="term" value="F:bis(5'-nucleosyl)-tetraphosphatase (asymmetrical) activity"/>
    <property type="evidence" value="ECO:0007669"/>
    <property type="project" value="TreeGrafter"/>
</dbReference>
<dbReference type="KEGG" id="rtn:A6122_0394"/>
<reference evidence="3 4" key="1">
    <citation type="submission" date="2016-05" db="EMBL/GenBank/DDBJ databases">
        <title>Complete genome sequence of Rathayibacter tritici NCPPB 1953.</title>
        <authorList>
            <person name="Park J."/>
            <person name="Lee H.-H."/>
            <person name="Lee S.-W."/>
            <person name="Seo Y.-S."/>
        </authorList>
    </citation>
    <scope>NUCLEOTIDE SEQUENCE [LARGE SCALE GENOMIC DNA]</scope>
    <source>
        <strain evidence="3 4">NCPPB 1953</strain>
    </source>
</reference>
<dbReference type="Gene3D" id="3.90.79.10">
    <property type="entry name" value="Nucleoside Triphosphate Pyrophosphohydrolase"/>
    <property type="match status" value="1"/>
</dbReference>
<sequence>MSALPPIVVSAVAVVRERRVLMVTARGRDVLYLPGGKVDEGESAIDAAARETREELGADALGLEPLFTVRTQAHGEPEGGDVHMSVFAAQLDREARPSGEIDSLHWVDSSDADRCPPAGVETLRLLRALGLVN</sequence>
<dbReference type="PATRIC" id="fig|33888.3.peg.448"/>
<dbReference type="InterPro" id="IPR000086">
    <property type="entry name" value="NUDIX_hydrolase_dom"/>
</dbReference>
<name>A0A160KQQ3_9MICO</name>
<dbReference type="OrthoDB" id="9801098at2"/>
<dbReference type="GO" id="GO:0006167">
    <property type="term" value="P:AMP biosynthetic process"/>
    <property type="evidence" value="ECO:0007669"/>
    <property type="project" value="TreeGrafter"/>
</dbReference>
<dbReference type="STRING" id="33888.A6122_0394"/>
<dbReference type="PROSITE" id="PS00893">
    <property type="entry name" value="NUDIX_BOX"/>
    <property type="match status" value="1"/>
</dbReference>
<gene>
    <name evidence="3" type="ORF">A6122_0394</name>
</gene>
<evidence type="ECO:0000256" key="1">
    <source>
        <dbReference type="ARBA" id="ARBA00022801"/>
    </source>
</evidence>
<dbReference type="InterPro" id="IPR015797">
    <property type="entry name" value="NUDIX_hydrolase-like_dom_sf"/>
</dbReference>
<dbReference type="InterPro" id="IPR020084">
    <property type="entry name" value="NUDIX_hydrolase_CS"/>
</dbReference>
<dbReference type="AlphaFoldDB" id="A0A160KQQ3"/>
<dbReference type="PROSITE" id="PS51462">
    <property type="entry name" value="NUDIX"/>
    <property type="match status" value="1"/>
</dbReference>
<feature type="domain" description="Nudix hydrolase" evidence="2">
    <location>
        <begin position="5"/>
        <end position="130"/>
    </location>
</feature>
<dbReference type="Pfam" id="PF00293">
    <property type="entry name" value="NUDIX"/>
    <property type="match status" value="1"/>
</dbReference>
<dbReference type="Proteomes" id="UP000077071">
    <property type="component" value="Chromosome"/>
</dbReference>
<keyword evidence="4" id="KW-1185">Reference proteome</keyword>
<dbReference type="EMBL" id="CP015515">
    <property type="protein sequence ID" value="AND15554.1"/>
    <property type="molecule type" value="Genomic_DNA"/>
</dbReference>
<dbReference type="InterPro" id="IPR051325">
    <property type="entry name" value="Nudix_hydrolase_domain"/>
</dbReference>
<dbReference type="PANTHER" id="PTHR21340:SF0">
    <property type="entry name" value="BIS(5'-NUCLEOSYL)-TETRAPHOSPHATASE [ASYMMETRICAL]"/>
    <property type="match status" value="1"/>
</dbReference>